<keyword evidence="1" id="KW-0472">Membrane</keyword>
<keyword evidence="1" id="KW-0812">Transmembrane</keyword>
<organism evidence="2 3">
    <name type="scientific">Ancylostoma ceylanicum</name>
    <dbReference type="NCBI Taxonomy" id="53326"/>
    <lineage>
        <taxon>Eukaryota</taxon>
        <taxon>Metazoa</taxon>
        <taxon>Ecdysozoa</taxon>
        <taxon>Nematoda</taxon>
        <taxon>Chromadorea</taxon>
        <taxon>Rhabditida</taxon>
        <taxon>Rhabditina</taxon>
        <taxon>Rhabditomorpha</taxon>
        <taxon>Strongyloidea</taxon>
        <taxon>Ancylostomatidae</taxon>
        <taxon>Ancylostomatinae</taxon>
        <taxon>Ancylostoma</taxon>
    </lineage>
</organism>
<comment type="caution">
    <text evidence="2">The sequence shown here is derived from an EMBL/GenBank/DDBJ whole genome shotgun (WGS) entry which is preliminary data.</text>
</comment>
<evidence type="ECO:0000256" key="1">
    <source>
        <dbReference type="SAM" id="Phobius"/>
    </source>
</evidence>
<reference evidence="3" key="1">
    <citation type="journal article" date="2015" name="Nat. Genet.">
        <title>The genome and transcriptome of the zoonotic hookworm Ancylostoma ceylanicum identify infection-specific gene families.</title>
        <authorList>
            <person name="Schwarz E.M."/>
            <person name="Hu Y."/>
            <person name="Antoshechkin I."/>
            <person name="Miller M.M."/>
            <person name="Sternberg P.W."/>
            <person name="Aroian R.V."/>
        </authorList>
    </citation>
    <scope>NUCLEOTIDE SEQUENCE</scope>
    <source>
        <strain evidence="3">HY135</strain>
    </source>
</reference>
<accession>A0A016SR57</accession>
<feature type="transmembrane region" description="Helical" evidence="1">
    <location>
        <begin position="63"/>
        <end position="86"/>
    </location>
</feature>
<evidence type="ECO:0000313" key="3">
    <source>
        <dbReference type="Proteomes" id="UP000024635"/>
    </source>
</evidence>
<dbReference type="Proteomes" id="UP000024635">
    <property type="component" value="Unassembled WGS sequence"/>
</dbReference>
<keyword evidence="3" id="KW-1185">Reference proteome</keyword>
<keyword evidence="1" id="KW-1133">Transmembrane helix</keyword>
<dbReference type="AlphaFoldDB" id="A0A016SR57"/>
<evidence type="ECO:0000313" key="2">
    <source>
        <dbReference type="EMBL" id="EYB92886.1"/>
    </source>
</evidence>
<gene>
    <name evidence="2" type="primary">Acey_s0189.g1215</name>
    <name evidence="2" type="ORF">Y032_0189g1215</name>
</gene>
<sequence>MADDRYRRDVPSSARSELIEMRSVRISSPSSVDIEMHPDMSYDEFTPVMGKFGAPKCRWTSSLISLLAMCVGLVVLTTGLCFVMFFSQEALFLPPGITFSAIGILLLLIGCVFWTSEFLCNDCLTTVAIKLHEAPMKNALKRREERLRYSLIFVKAKIAEYLPTGALFHPERCECWKIENFENQLRALETAVDSPSTRERHYTEHRACPLNYVIDRILEYSEK</sequence>
<dbReference type="EMBL" id="JARK01001525">
    <property type="protein sequence ID" value="EYB92886.1"/>
    <property type="molecule type" value="Genomic_DNA"/>
</dbReference>
<feature type="transmembrane region" description="Helical" evidence="1">
    <location>
        <begin position="92"/>
        <end position="114"/>
    </location>
</feature>
<dbReference type="OrthoDB" id="5810609at2759"/>
<proteinExistence type="predicted"/>
<protein>
    <submittedName>
        <fullName evidence="2">Uncharacterized protein</fullName>
    </submittedName>
</protein>
<name>A0A016SR57_9BILA</name>